<comment type="similarity">
    <text evidence="5">Belongs to the conotoxin T superfamily.</text>
</comment>
<accession>H8Y819</accession>
<reference evidence="6" key="1">
    <citation type="journal article" date="2012" name="Toxicon">
        <title>Diversity and evolution of conotoxins in Conus virgo, Conus eburneus, Conus imperialis and Conus marmoreus from the South China Sea.</title>
        <authorList>
            <person name="Liu Z."/>
            <person name="Li H."/>
            <person name="Liu N."/>
            <person name="Wu C."/>
            <person name="Jiang J."/>
            <person name="Yue J."/>
            <person name="Jing Y."/>
            <person name="Dai Q."/>
        </authorList>
    </citation>
    <scope>NUCLEOTIDE SEQUENCE</scope>
</reference>
<evidence type="ECO:0000256" key="1">
    <source>
        <dbReference type="ARBA" id="ARBA00004613"/>
    </source>
</evidence>
<feature type="chain" id="PRO_5028509112" description="Conotoxin" evidence="5">
    <location>
        <begin position="23"/>
        <end position="67"/>
    </location>
</feature>
<evidence type="ECO:0000256" key="3">
    <source>
        <dbReference type="ARBA" id="ARBA00022656"/>
    </source>
</evidence>
<evidence type="ECO:0000313" key="6">
    <source>
        <dbReference type="EMBL" id="ADZ99325.1"/>
    </source>
</evidence>
<keyword evidence="4 5" id="KW-0732">Signal</keyword>
<dbReference type="GO" id="GO:0090729">
    <property type="term" value="F:toxin activity"/>
    <property type="evidence" value="ECO:0007669"/>
    <property type="project" value="UniProtKB-UniRule"/>
</dbReference>
<dbReference type="AlphaFoldDB" id="H8Y819"/>
<sequence length="67" mass="7306">MCCIPVFIILLLLIPSAPSILGQPTTKGDVALASSYDDAKRILQRYLDHPWCCAVKYSCCVPGIIPI</sequence>
<dbReference type="Pfam" id="PF16981">
    <property type="entry name" value="Chi-conotoxin"/>
    <property type="match status" value="1"/>
</dbReference>
<dbReference type="InterPro" id="IPR031565">
    <property type="entry name" value="T-conotoxin"/>
</dbReference>
<organism evidence="6">
    <name type="scientific">Conus imperialis</name>
    <name type="common">Imperial cone</name>
    <dbReference type="NCBI Taxonomy" id="35631"/>
    <lineage>
        <taxon>Eukaryota</taxon>
        <taxon>Metazoa</taxon>
        <taxon>Spiralia</taxon>
        <taxon>Lophotrochozoa</taxon>
        <taxon>Mollusca</taxon>
        <taxon>Gastropoda</taxon>
        <taxon>Caenogastropoda</taxon>
        <taxon>Neogastropoda</taxon>
        <taxon>Conoidea</taxon>
        <taxon>Conidae</taxon>
        <taxon>Conus</taxon>
        <taxon>Stephanoconus</taxon>
    </lineage>
</organism>
<evidence type="ECO:0000256" key="5">
    <source>
        <dbReference type="RuleBase" id="RU367125"/>
    </source>
</evidence>
<name>H8Y819_CONIM</name>
<dbReference type="GO" id="GO:0005576">
    <property type="term" value="C:extracellular region"/>
    <property type="evidence" value="ECO:0007669"/>
    <property type="project" value="UniProtKB-SubCell"/>
</dbReference>
<keyword evidence="3 5" id="KW-0800">Toxin</keyword>
<keyword evidence="2 5" id="KW-0964">Secreted</keyword>
<feature type="signal peptide" evidence="5">
    <location>
        <begin position="1"/>
        <end position="22"/>
    </location>
</feature>
<proteinExistence type="evidence at transcript level"/>
<evidence type="ECO:0000256" key="2">
    <source>
        <dbReference type="ARBA" id="ARBA00022525"/>
    </source>
</evidence>
<comment type="subcellular location">
    <subcellularLocation>
        <location evidence="1 5">Secreted</location>
    </subcellularLocation>
</comment>
<evidence type="ECO:0000256" key="4">
    <source>
        <dbReference type="ARBA" id="ARBA00022729"/>
    </source>
</evidence>
<protein>
    <recommendedName>
        <fullName evidence="5">Conotoxin</fullName>
    </recommendedName>
</protein>
<dbReference type="EMBL" id="JF460785">
    <property type="protein sequence ID" value="ADZ99325.1"/>
    <property type="molecule type" value="mRNA"/>
</dbReference>